<sequence>MCSGTPCAGFAVKSCCCCVCSSVAGCIAPPLWSWYGKPSAGFLLFCTTAAGPIVAVATVCGVEMLLLMFAGLTCCYSCCFCYLKLLVEFTREGVGRVGLLSLRCGWYLANNNLSGNLHKLFDRLKDVRYCDIRGNNFNGLIPAFLAQWKDMRNCTSWGTILNGLNYDLLLQHRLHIAGEVKLAIRHCLLANHGIEVQDLKMVLSHPQALAQCENTLTRLGMVREAVDDTAGAAKDDSDNVTRYLVLSREPTIPGTDRLFKVSFSLYESLVIVQDNLP</sequence>
<protein>
    <submittedName>
        <fullName evidence="1">Uncharacterized protein</fullName>
    </submittedName>
</protein>
<keyword evidence="2" id="KW-1185">Reference proteome</keyword>
<name>A0ACC0F1H5_9ERIC</name>
<dbReference type="Proteomes" id="UP001060215">
    <property type="component" value="Chromosome 11"/>
</dbReference>
<evidence type="ECO:0000313" key="1">
    <source>
        <dbReference type="EMBL" id="KAI7982425.1"/>
    </source>
</evidence>
<reference evidence="1 2" key="1">
    <citation type="journal article" date="2022" name="Plant J.">
        <title>Chromosome-level genome of Camellia lanceoleosa provides a valuable resource for understanding genome evolution and self-incompatibility.</title>
        <authorList>
            <person name="Gong W."/>
            <person name="Xiao S."/>
            <person name="Wang L."/>
            <person name="Liao Z."/>
            <person name="Chang Y."/>
            <person name="Mo W."/>
            <person name="Hu G."/>
            <person name="Li W."/>
            <person name="Zhao G."/>
            <person name="Zhu H."/>
            <person name="Hu X."/>
            <person name="Ji K."/>
            <person name="Xiang X."/>
            <person name="Song Q."/>
            <person name="Yuan D."/>
            <person name="Jin S."/>
            <person name="Zhang L."/>
        </authorList>
    </citation>
    <scope>NUCLEOTIDE SEQUENCE [LARGE SCALE GENOMIC DNA]</scope>
    <source>
        <strain evidence="1">SQ_2022a</strain>
    </source>
</reference>
<proteinExistence type="predicted"/>
<organism evidence="1 2">
    <name type="scientific">Camellia lanceoleosa</name>
    <dbReference type="NCBI Taxonomy" id="1840588"/>
    <lineage>
        <taxon>Eukaryota</taxon>
        <taxon>Viridiplantae</taxon>
        <taxon>Streptophyta</taxon>
        <taxon>Embryophyta</taxon>
        <taxon>Tracheophyta</taxon>
        <taxon>Spermatophyta</taxon>
        <taxon>Magnoliopsida</taxon>
        <taxon>eudicotyledons</taxon>
        <taxon>Gunneridae</taxon>
        <taxon>Pentapetalae</taxon>
        <taxon>asterids</taxon>
        <taxon>Ericales</taxon>
        <taxon>Theaceae</taxon>
        <taxon>Camellia</taxon>
    </lineage>
</organism>
<evidence type="ECO:0000313" key="2">
    <source>
        <dbReference type="Proteomes" id="UP001060215"/>
    </source>
</evidence>
<accession>A0ACC0F1H5</accession>
<gene>
    <name evidence="1" type="ORF">LOK49_LG15G01546</name>
</gene>
<comment type="caution">
    <text evidence="1">The sequence shown here is derived from an EMBL/GenBank/DDBJ whole genome shotgun (WGS) entry which is preliminary data.</text>
</comment>
<dbReference type="EMBL" id="CM045768">
    <property type="protein sequence ID" value="KAI7982425.1"/>
    <property type="molecule type" value="Genomic_DNA"/>
</dbReference>